<dbReference type="PANTHER" id="PTHR43078:SF6">
    <property type="entry name" value="UDP-GLUCURONIC ACID DECARBOXYLASE 1"/>
    <property type="match status" value="1"/>
</dbReference>
<dbReference type="AlphaFoldDB" id="A0A1I7CWB8"/>
<evidence type="ECO:0000256" key="4">
    <source>
        <dbReference type="ARBA" id="ARBA00023239"/>
    </source>
</evidence>
<comment type="cofactor">
    <cofactor evidence="1">
        <name>NAD(+)</name>
        <dbReference type="ChEBI" id="CHEBI:57540"/>
    </cofactor>
</comment>
<reference evidence="7" key="1">
    <citation type="submission" date="2016-10" db="EMBL/GenBank/DDBJ databases">
        <authorList>
            <person name="Varghese N."/>
            <person name="Submissions S."/>
        </authorList>
    </citation>
    <scope>NUCLEOTIDE SEQUENCE [LARGE SCALE GENOMIC DNA]</scope>
    <source>
        <strain evidence="7">DSM 46136</strain>
    </source>
</reference>
<evidence type="ECO:0000259" key="5">
    <source>
        <dbReference type="Pfam" id="PF01370"/>
    </source>
</evidence>
<dbReference type="InterPro" id="IPR036291">
    <property type="entry name" value="NAD(P)-bd_dom_sf"/>
</dbReference>
<dbReference type="SUPFAM" id="SSF51735">
    <property type="entry name" value="NAD(P)-binding Rossmann-fold domains"/>
    <property type="match status" value="1"/>
</dbReference>
<organism evidence="6 7">
    <name type="scientific">Geodermatophilus amargosae</name>
    <dbReference type="NCBI Taxonomy" id="1296565"/>
    <lineage>
        <taxon>Bacteria</taxon>
        <taxon>Bacillati</taxon>
        <taxon>Actinomycetota</taxon>
        <taxon>Actinomycetes</taxon>
        <taxon>Geodermatophilales</taxon>
        <taxon>Geodermatophilaceae</taxon>
        <taxon>Geodermatophilus</taxon>
    </lineage>
</organism>
<sequence length="333" mass="36158">MKSALVLGGGGFLGHHLTRRLKHEGYRVRCVDLHTPEFAPSPADDFTVGDLRDFDLCRAVIRPDVDEIYQLAANMGGAGFIFTGENDVDILLDSATINLNVQRAYRGSRARLLFASSACVYPLRAQGDPDHPDCAEDNAYPAEPDSEYGWEKLFAERVYGALHHGAVGNVSIVRLHNVFGPHGTWRGGREKAPAAICRKVAEADDGDVISIWGDGRQTRSFLFVDECVEGLRRLMQSGFAGPVNLGSEEMTSIAGLAEMVIDISGKRLEVAYGGGPEGVRGRCSDNQLIRRQLGWSPSRPLRTGMQQTYAWVEQQVRDSAAASAIEATGAVGP</sequence>
<dbReference type="RefSeq" id="WP_093583846.1">
    <property type="nucleotide sequence ID" value="NZ_FPBA01000027.1"/>
</dbReference>
<dbReference type="Pfam" id="PF01370">
    <property type="entry name" value="Epimerase"/>
    <property type="match status" value="1"/>
</dbReference>
<dbReference type="Gene3D" id="3.40.50.720">
    <property type="entry name" value="NAD(P)-binding Rossmann-like Domain"/>
    <property type="match status" value="1"/>
</dbReference>
<dbReference type="GO" id="GO:0042732">
    <property type="term" value="P:D-xylose metabolic process"/>
    <property type="evidence" value="ECO:0007669"/>
    <property type="project" value="InterPro"/>
</dbReference>
<name>A0A1I7CWB8_9ACTN</name>
<dbReference type="GO" id="GO:0005737">
    <property type="term" value="C:cytoplasm"/>
    <property type="evidence" value="ECO:0007669"/>
    <property type="project" value="TreeGrafter"/>
</dbReference>
<evidence type="ECO:0000256" key="3">
    <source>
        <dbReference type="ARBA" id="ARBA00023027"/>
    </source>
</evidence>
<evidence type="ECO:0000256" key="1">
    <source>
        <dbReference type="ARBA" id="ARBA00001911"/>
    </source>
</evidence>
<dbReference type="OrthoDB" id="9801785at2"/>
<dbReference type="GO" id="GO:0048040">
    <property type="term" value="F:UDP-glucuronate decarboxylase activity"/>
    <property type="evidence" value="ECO:0007669"/>
    <property type="project" value="TreeGrafter"/>
</dbReference>
<evidence type="ECO:0000313" key="7">
    <source>
        <dbReference type="Proteomes" id="UP000199546"/>
    </source>
</evidence>
<dbReference type="EMBL" id="FPBA01000027">
    <property type="protein sequence ID" value="SFU03679.1"/>
    <property type="molecule type" value="Genomic_DNA"/>
</dbReference>
<dbReference type="PANTHER" id="PTHR43078">
    <property type="entry name" value="UDP-GLUCURONIC ACID DECARBOXYLASE-RELATED"/>
    <property type="match status" value="1"/>
</dbReference>
<dbReference type="InterPro" id="IPR044516">
    <property type="entry name" value="UXS-like"/>
</dbReference>
<dbReference type="Gene3D" id="3.90.25.10">
    <property type="entry name" value="UDP-galactose 4-epimerase, domain 1"/>
    <property type="match status" value="1"/>
</dbReference>
<keyword evidence="2" id="KW-0210">Decarboxylase</keyword>
<accession>A0A1I7CWB8</accession>
<dbReference type="Proteomes" id="UP000199546">
    <property type="component" value="Unassembled WGS sequence"/>
</dbReference>
<keyword evidence="3" id="KW-0520">NAD</keyword>
<keyword evidence="7" id="KW-1185">Reference proteome</keyword>
<feature type="domain" description="NAD-dependent epimerase/dehydratase" evidence="5">
    <location>
        <begin position="4"/>
        <end position="241"/>
    </location>
</feature>
<protein>
    <submittedName>
        <fullName evidence="6">Nucleoside-diphosphate-sugar epimerase</fullName>
    </submittedName>
</protein>
<proteinExistence type="predicted"/>
<keyword evidence="4" id="KW-0456">Lyase</keyword>
<dbReference type="GO" id="GO:0070403">
    <property type="term" value="F:NAD+ binding"/>
    <property type="evidence" value="ECO:0007669"/>
    <property type="project" value="InterPro"/>
</dbReference>
<dbReference type="STRING" id="1296565.SAMN05660657_04968"/>
<gene>
    <name evidence="6" type="ORF">SAMN05660657_04968</name>
</gene>
<evidence type="ECO:0000313" key="6">
    <source>
        <dbReference type="EMBL" id="SFU03679.1"/>
    </source>
</evidence>
<evidence type="ECO:0000256" key="2">
    <source>
        <dbReference type="ARBA" id="ARBA00022793"/>
    </source>
</evidence>
<dbReference type="InterPro" id="IPR001509">
    <property type="entry name" value="Epimerase_deHydtase"/>
</dbReference>